<dbReference type="Pfam" id="PF10105">
    <property type="entry name" value="DUF2344"/>
    <property type="match status" value="1"/>
</dbReference>
<dbReference type="InterPro" id="IPR018768">
    <property type="entry name" value="DUF2344"/>
</dbReference>
<sequence>MNNTAMTGNVENMAQRNRQILAMPNVRVFYQKKGRAKYISHLDITRCMQRALKRAGIPVWYTQGFNPHMYLTFALPLALGYESECECMDFRLSEPMDLETVKERLGKALPRDMAVTKVALQQAKPQEIVQAEYELRFFCNDPAQLISALTAFCEKPELIVMKRTKKGEKPVDLKPEFQLLEHWQEEGCAVFRARFTAGQKNINPTLLTDLFLKENNMQDVLVQVLRKQIYLADGSVFE</sequence>
<evidence type="ECO:0000259" key="1">
    <source>
        <dbReference type="Pfam" id="PF10105"/>
    </source>
</evidence>
<protein>
    <submittedName>
        <fullName evidence="2">DUF2344 domain-containing protein</fullName>
    </submittedName>
</protein>
<gene>
    <name evidence="2" type="ORF">H8702_05930</name>
</gene>
<dbReference type="AlphaFoldDB" id="A0A8J6TYZ2"/>
<feature type="domain" description="DUF2344" evidence="1">
    <location>
        <begin position="26"/>
        <end position="204"/>
    </location>
</feature>
<name>A0A8J6TYZ2_9FIRM</name>
<organism evidence="2 3">
    <name type="scientific">Massiliimalia timonensis</name>
    <dbReference type="NCBI Taxonomy" id="1987501"/>
    <lineage>
        <taxon>Bacteria</taxon>
        <taxon>Bacillati</taxon>
        <taxon>Bacillota</taxon>
        <taxon>Clostridia</taxon>
        <taxon>Eubacteriales</taxon>
        <taxon>Oscillospiraceae</taxon>
        <taxon>Massiliimalia</taxon>
    </lineage>
</organism>
<dbReference type="RefSeq" id="WP_154825527.1">
    <property type="nucleotide sequence ID" value="NZ_JACRTL010000002.1"/>
</dbReference>
<accession>A0A8J6TYZ2</accession>
<proteinExistence type="predicted"/>
<evidence type="ECO:0000313" key="2">
    <source>
        <dbReference type="EMBL" id="MBC8610662.1"/>
    </source>
</evidence>
<evidence type="ECO:0000313" key="3">
    <source>
        <dbReference type="Proteomes" id="UP000632659"/>
    </source>
</evidence>
<dbReference type="NCBIfam" id="TIGR03936">
    <property type="entry name" value="sam_1_link_chp"/>
    <property type="match status" value="1"/>
</dbReference>
<reference evidence="2" key="1">
    <citation type="submission" date="2020-08" db="EMBL/GenBank/DDBJ databases">
        <title>Genome public.</title>
        <authorList>
            <person name="Liu C."/>
            <person name="Sun Q."/>
        </authorList>
    </citation>
    <scope>NUCLEOTIDE SEQUENCE</scope>
    <source>
        <strain evidence="2">NSJ-15</strain>
    </source>
</reference>
<dbReference type="Proteomes" id="UP000632659">
    <property type="component" value="Unassembled WGS sequence"/>
</dbReference>
<dbReference type="EMBL" id="JACRTL010000002">
    <property type="protein sequence ID" value="MBC8610662.1"/>
    <property type="molecule type" value="Genomic_DNA"/>
</dbReference>
<keyword evidence="3" id="KW-1185">Reference proteome</keyword>
<comment type="caution">
    <text evidence="2">The sequence shown here is derived from an EMBL/GenBank/DDBJ whole genome shotgun (WGS) entry which is preliminary data.</text>
</comment>